<keyword evidence="2" id="KW-0226">DNA condensation</keyword>
<evidence type="ECO:0000256" key="1">
    <source>
        <dbReference type="ARBA" id="ARBA00010529"/>
    </source>
</evidence>
<dbReference type="GO" id="GO:1990178">
    <property type="term" value="C:HU-DNA complex"/>
    <property type="evidence" value="ECO:0007669"/>
    <property type="project" value="UniProtKB-ARBA"/>
</dbReference>
<dbReference type="EMBL" id="SGBC01000003">
    <property type="protein sequence ID" value="RZD16044.1"/>
    <property type="molecule type" value="Genomic_DNA"/>
</dbReference>
<dbReference type="SMART" id="SM00411">
    <property type="entry name" value="BHL"/>
    <property type="match status" value="1"/>
</dbReference>
<comment type="caution">
    <text evidence="6">The sequence shown here is derived from an EMBL/GenBank/DDBJ whole genome shotgun (WGS) entry which is preliminary data.</text>
</comment>
<dbReference type="AlphaFoldDB" id="A0A519BFK9"/>
<dbReference type="GO" id="GO:0005829">
    <property type="term" value="C:cytosol"/>
    <property type="evidence" value="ECO:0007669"/>
    <property type="project" value="TreeGrafter"/>
</dbReference>
<keyword evidence="3 6" id="KW-0238">DNA-binding</keyword>
<dbReference type="PANTHER" id="PTHR33175:SF3">
    <property type="entry name" value="DNA-BINDING PROTEIN HU-BETA"/>
    <property type="match status" value="1"/>
</dbReference>
<dbReference type="PANTHER" id="PTHR33175">
    <property type="entry name" value="DNA-BINDING PROTEIN HU"/>
    <property type="match status" value="1"/>
</dbReference>
<organism evidence="6 7">
    <name type="scientific">Acididesulfobacter guangdongensis</name>
    <dbReference type="NCBI Taxonomy" id="2597225"/>
    <lineage>
        <taxon>Bacteria</taxon>
        <taxon>Deltaproteobacteria</taxon>
        <taxon>Candidatus Acidulodesulfobacterales</taxon>
        <taxon>Candidatus Acididesulfobacter</taxon>
    </lineage>
</organism>
<dbReference type="GO" id="GO:0003677">
    <property type="term" value="F:DNA binding"/>
    <property type="evidence" value="ECO:0007669"/>
    <property type="project" value="UniProtKB-KW"/>
</dbReference>
<feature type="compositionally biased region" description="Polar residues" evidence="5">
    <location>
        <begin position="90"/>
        <end position="100"/>
    </location>
</feature>
<dbReference type="GO" id="GO:0010467">
    <property type="term" value="P:gene expression"/>
    <property type="evidence" value="ECO:0007669"/>
    <property type="project" value="UniProtKB-ARBA"/>
</dbReference>
<name>A0A519BFK9_ACIG2</name>
<feature type="region of interest" description="Disordered" evidence="5">
    <location>
        <begin position="80"/>
        <end position="100"/>
    </location>
</feature>
<protein>
    <submittedName>
        <fullName evidence="6">HU family DNA-binding protein</fullName>
    </submittedName>
</protein>
<proteinExistence type="inferred from homology"/>
<gene>
    <name evidence="6" type="ORF">EVJ46_07580</name>
</gene>
<dbReference type="SUPFAM" id="SSF47729">
    <property type="entry name" value="IHF-like DNA-binding proteins"/>
    <property type="match status" value="1"/>
</dbReference>
<dbReference type="GO" id="GO:1990103">
    <property type="term" value="C:DnaA-HU complex"/>
    <property type="evidence" value="ECO:0007669"/>
    <property type="project" value="UniProtKB-ARBA"/>
</dbReference>
<accession>A0A519BFK9</accession>
<sequence length="100" mass="10707">MTKKELVDAIAEESNLSKIDSEKALNSFVNAVTAALKKGDEVKLIGFGNFSVMERAARNGRNPQTGKAIQIKASKAPKFKAGKSLKDAVNTVNTKKSGKK</sequence>
<dbReference type="GO" id="GO:0030261">
    <property type="term" value="P:chromosome condensation"/>
    <property type="evidence" value="ECO:0007669"/>
    <property type="project" value="UniProtKB-KW"/>
</dbReference>
<dbReference type="InterPro" id="IPR010992">
    <property type="entry name" value="IHF-like_DNA-bd_dom_sf"/>
</dbReference>
<reference evidence="6 7" key="1">
    <citation type="journal article" date="2019" name="ISME J.">
        <title>Insights into ecological role of a new deltaproteobacterial order Candidatus Acidulodesulfobacterales by metagenomics and metatranscriptomics.</title>
        <authorList>
            <person name="Tan S."/>
            <person name="Liu J."/>
            <person name="Fang Y."/>
            <person name="Hedlund B.P."/>
            <person name="Lian Z.H."/>
            <person name="Huang L.Y."/>
            <person name="Li J.T."/>
            <person name="Huang L.N."/>
            <person name="Li W.J."/>
            <person name="Jiang H.C."/>
            <person name="Dong H.L."/>
            <person name="Shu W.S."/>
        </authorList>
    </citation>
    <scope>NUCLEOTIDE SEQUENCE [LARGE SCALE GENOMIC DNA]</scope>
    <source>
        <strain evidence="6">AP2</strain>
    </source>
</reference>
<dbReference type="FunFam" id="4.10.520.10:FF:000001">
    <property type="entry name" value="DNA-binding protein HU"/>
    <property type="match status" value="1"/>
</dbReference>
<dbReference type="Proteomes" id="UP000316562">
    <property type="component" value="Unassembled WGS sequence"/>
</dbReference>
<dbReference type="PRINTS" id="PR01727">
    <property type="entry name" value="DNABINDINGHU"/>
</dbReference>
<dbReference type="InterPro" id="IPR020816">
    <property type="entry name" value="Histone-like_DNA-bd_CS"/>
</dbReference>
<evidence type="ECO:0000256" key="3">
    <source>
        <dbReference type="ARBA" id="ARBA00023125"/>
    </source>
</evidence>
<dbReference type="InterPro" id="IPR000119">
    <property type="entry name" value="Hist_DNA-bd"/>
</dbReference>
<evidence type="ECO:0000256" key="5">
    <source>
        <dbReference type="SAM" id="MobiDB-lite"/>
    </source>
</evidence>
<dbReference type="GO" id="GO:0030527">
    <property type="term" value="F:structural constituent of chromatin"/>
    <property type="evidence" value="ECO:0007669"/>
    <property type="project" value="InterPro"/>
</dbReference>
<dbReference type="Pfam" id="PF00216">
    <property type="entry name" value="Bac_DNA_binding"/>
    <property type="match status" value="1"/>
</dbReference>
<dbReference type="CDD" id="cd13831">
    <property type="entry name" value="HU"/>
    <property type="match status" value="1"/>
</dbReference>
<dbReference type="PROSITE" id="PS00045">
    <property type="entry name" value="HISTONE_LIKE"/>
    <property type="match status" value="1"/>
</dbReference>
<dbReference type="Gene3D" id="4.10.520.10">
    <property type="entry name" value="IHF-like DNA-binding proteins"/>
    <property type="match status" value="1"/>
</dbReference>
<evidence type="ECO:0000313" key="7">
    <source>
        <dbReference type="Proteomes" id="UP000316562"/>
    </source>
</evidence>
<evidence type="ECO:0000256" key="2">
    <source>
        <dbReference type="ARBA" id="ARBA00023067"/>
    </source>
</evidence>
<evidence type="ECO:0000256" key="4">
    <source>
        <dbReference type="RuleBase" id="RU003939"/>
    </source>
</evidence>
<dbReference type="GO" id="GO:0042802">
    <property type="term" value="F:identical protein binding"/>
    <property type="evidence" value="ECO:0007669"/>
    <property type="project" value="UniProtKB-ARBA"/>
</dbReference>
<comment type="similarity">
    <text evidence="1 4">Belongs to the bacterial histone-like protein family.</text>
</comment>
<evidence type="ECO:0000313" key="6">
    <source>
        <dbReference type="EMBL" id="RZD16044.1"/>
    </source>
</evidence>
<dbReference type="GO" id="GO:0006270">
    <property type="term" value="P:DNA replication initiation"/>
    <property type="evidence" value="ECO:0007669"/>
    <property type="project" value="UniProtKB-ARBA"/>
</dbReference>